<name>A0A098PV20_9XANT</name>
<gene>
    <name evidence="2" type="ORF">GW15_0218170</name>
</gene>
<evidence type="ECO:0000313" key="3">
    <source>
        <dbReference type="Proteomes" id="UP000028012"/>
    </source>
</evidence>
<proteinExistence type="predicted"/>
<protein>
    <submittedName>
        <fullName evidence="2">Uncharacterized protein</fullName>
    </submittedName>
</protein>
<dbReference type="EMBL" id="JPHD02000115">
    <property type="protein sequence ID" value="KGE50870.1"/>
    <property type="molecule type" value="Genomic_DNA"/>
</dbReference>
<feature type="region of interest" description="Disordered" evidence="1">
    <location>
        <begin position="30"/>
        <end position="63"/>
    </location>
</feature>
<feature type="compositionally biased region" description="Basic and acidic residues" evidence="1">
    <location>
        <begin position="35"/>
        <end position="48"/>
    </location>
</feature>
<accession>A0A098PV20</accession>
<evidence type="ECO:0000256" key="1">
    <source>
        <dbReference type="SAM" id="MobiDB-lite"/>
    </source>
</evidence>
<sequence length="63" mass="6615">MRVGSNVRGVPVSAVNVRQVRMYLYQAALGGAGSRPDDSGAEGAERSGRMLGQARLNEGVRLA</sequence>
<dbReference type="HOGENOM" id="CLU_208016_0_0_6"/>
<comment type="caution">
    <text evidence="2">The sequence shown here is derived from an EMBL/GenBank/DDBJ whole genome shotgun (WGS) entry which is preliminary data.</text>
</comment>
<organism evidence="2 3">
    <name type="scientific">Xanthomonas axonopodis pv. vasculorum</name>
    <dbReference type="NCBI Taxonomy" id="325777"/>
    <lineage>
        <taxon>Bacteria</taxon>
        <taxon>Pseudomonadati</taxon>
        <taxon>Pseudomonadota</taxon>
        <taxon>Gammaproteobacteria</taxon>
        <taxon>Lysobacterales</taxon>
        <taxon>Lysobacteraceae</taxon>
        <taxon>Xanthomonas</taxon>
    </lineage>
</organism>
<dbReference type="Proteomes" id="UP000028012">
    <property type="component" value="Unassembled WGS sequence"/>
</dbReference>
<dbReference type="AlphaFoldDB" id="A0A098PV20"/>
<evidence type="ECO:0000313" key="2">
    <source>
        <dbReference type="EMBL" id="KGE50870.1"/>
    </source>
</evidence>
<reference evidence="2 3" key="1">
    <citation type="submission" date="2014-09" db="EMBL/GenBank/DDBJ databases">
        <title>A draft genome sequence for Xanthomonas axonopodis pv. vasculorum NCPPB 900.</title>
        <authorList>
            <person name="Harrison J."/>
            <person name="Studholme D.J."/>
        </authorList>
    </citation>
    <scope>NUCLEOTIDE SEQUENCE [LARGE SCALE GENOMIC DNA]</scope>
    <source>
        <strain evidence="2 3">NCPPB 900</strain>
    </source>
</reference>